<accession>A0ABY7VUH1</accession>
<keyword evidence="3" id="KW-0378">Hydrolase</keyword>
<dbReference type="Pfam" id="PF01557">
    <property type="entry name" value="FAA_hydrolase"/>
    <property type="match status" value="1"/>
</dbReference>
<dbReference type="GO" id="GO:0016787">
    <property type="term" value="F:hydrolase activity"/>
    <property type="evidence" value="ECO:0007669"/>
    <property type="project" value="UniProtKB-KW"/>
</dbReference>
<dbReference type="Proteomes" id="UP001214250">
    <property type="component" value="Chromosome 2"/>
</dbReference>
<dbReference type="PANTHER" id="PTHR11820">
    <property type="entry name" value="ACYLPYRUVASE"/>
    <property type="match status" value="1"/>
</dbReference>
<dbReference type="InterPro" id="IPR011234">
    <property type="entry name" value="Fumarylacetoacetase-like_C"/>
</dbReference>
<dbReference type="EMBL" id="CP117812">
    <property type="protein sequence ID" value="WDE97866.1"/>
    <property type="molecule type" value="Genomic_DNA"/>
</dbReference>
<protein>
    <submittedName>
        <fullName evidence="3">Fumarylacetoacetate hydrolase family protein</fullName>
    </submittedName>
</protein>
<evidence type="ECO:0000259" key="2">
    <source>
        <dbReference type="Pfam" id="PF01557"/>
    </source>
</evidence>
<proteinExistence type="predicted"/>
<evidence type="ECO:0000256" key="1">
    <source>
        <dbReference type="ARBA" id="ARBA00022723"/>
    </source>
</evidence>
<dbReference type="NCBIfam" id="NF007967">
    <property type="entry name" value="PRK10691.1"/>
    <property type="match status" value="1"/>
</dbReference>
<gene>
    <name evidence="3" type="ORF">PQO03_18740</name>
</gene>
<reference evidence="3 4" key="1">
    <citation type="submission" date="2023-02" db="EMBL/GenBank/DDBJ databases">
        <title>Genome sequence of Lentisphaera profundi SAORIC-696.</title>
        <authorList>
            <person name="Kim e."/>
            <person name="Cho J.-C."/>
            <person name="Choi A."/>
            <person name="Kang I."/>
        </authorList>
    </citation>
    <scope>NUCLEOTIDE SEQUENCE [LARGE SCALE GENOMIC DNA]</scope>
    <source>
        <strain evidence="3 4">SAORIC-696</strain>
    </source>
</reference>
<name>A0ABY7VUH1_9BACT</name>
<dbReference type="PANTHER" id="PTHR11820:SF7">
    <property type="entry name" value="ACYLPYRUVASE FAHD1, MITOCHONDRIAL"/>
    <property type="match status" value="1"/>
</dbReference>
<feature type="domain" description="Fumarylacetoacetase-like C-terminal" evidence="2">
    <location>
        <begin position="19"/>
        <end position="213"/>
    </location>
</feature>
<dbReference type="SUPFAM" id="SSF56529">
    <property type="entry name" value="FAH"/>
    <property type="match status" value="1"/>
</dbReference>
<dbReference type="RefSeq" id="WP_274152516.1">
    <property type="nucleotide sequence ID" value="NZ_CP117812.1"/>
</dbReference>
<evidence type="ECO:0000313" key="3">
    <source>
        <dbReference type="EMBL" id="WDE97866.1"/>
    </source>
</evidence>
<keyword evidence="1" id="KW-0479">Metal-binding</keyword>
<dbReference type="InterPro" id="IPR036663">
    <property type="entry name" value="Fumarylacetoacetase_C_sf"/>
</dbReference>
<dbReference type="Gene3D" id="3.90.850.10">
    <property type="entry name" value="Fumarylacetoacetase-like, C-terminal domain"/>
    <property type="match status" value="1"/>
</dbReference>
<organism evidence="3 4">
    <name type="scientific">Lentisphaera profundi</name>
    <dbReference type="NCBI Taxonomy" id="1658616"/>
    <lineage>
        <taxon>Bacteria</taxon>
        <taxon>Pseudomonadati</taxon>
        <taxon>Lentisphaerota</taxon>
        <taxon>Lentisphaeria</taxon>
        <taxon>Lentisphaerales</taxon>
        <taxon>Lentisphaeraceae</taxon>
        <taxon>Lentisphaera</taxon>
    </lineage>
</organism>
<sequence>MNKILTWIDNTPLPSSNNKIFCIGRNYKAHAHELGNELPQEPVIFMKGSNAISSLSPHFSLPENRGLIHHELEIALLIGETLKNASEEECRQAIIGIGLGLDLTLRELQNHLKSKQLPWERAKSFDGSAPISNFIPISQNTDLQNLYFSLKVNDEYRQQGWTGDMIFPCTKLLSFISQEFTVDAGDIILTGTPKGVSELKAKDTLECTIQGQQTHYSVVV</sequence>
<keyword evidence="4" id="KW-1185">Reference proteome</keyword>
<evidence type="ECO:0000313" key="4">
    <source>
        <dbReference type="Proteomes" id="UP001214250"/>
    </source>
</evidence>